<name>A0ACA9L9N2_9GLOM</name>
<proteinExistence type="predicted"/>
<comment type="caution">
    <text evidence="1">The sequence shown here is derived from an EMBL/GenBank/DDBJ whole genome shotgun (WGS) entry which is preliminary data.</text>
</comment>
<organism evidence="1 2">
    <name type="scientific">Acaulospora colombiana</name>
    <dbReference type="NCBI Taxonomy" id="27376"/>
    <lineage>
        <taxon>Eukaryota</taxon>
        <taxon>Fungi</taxon>
        <taxon>Fungi incertae sedis</taxon>
        <taxon>Mucoromycota</taxon>
        <taxon>Glomeromycotina</taxon>
        <taxon>Glomeromycetes</taxon>
        <taxon>Diversisporales</taxon>
        <taxon>Acaulosporaceae</taxon>
        <taxon>Acaulospora</taxon>
    </lineage>
</organism>
<feature type="non-terminal residue" evidence="1">
    <location>
        <position position="356"/>
    </location>
</feature>
<keyword evidence="2" id="KW-1185">Reference proteome</keyword>
<reference evidence="1" key="1">
    <citation type="submission" date="2021-06" db="EMBL/GenBank/DDBJ databases">
        <authorList>
            <person name="Kallberg Y."/>
            <person name="Tangrot J."/>
            <person name="Rosling A."/>
        </authorList>
    </citation>
    <scope>NUCLEOTIDE SEQUENCE</scope>
    <source>
        <strain evidence="1">CL356</strain>
    </source>
</reference>
<evidence type="ECO:0000313" key="1">
    <source>
        <dbReference type="EMBL" id="CAG8518391.1"/>
    </source>
</evidence>
<dbReference type="Proteomes" id="UP000789525">
    <property type="component" value="Unassembled WGS sequence"/>
</dbReference>
<protein>
    <submittedName>
        <fullName evidence="1">4373_t:CDS:1</fullName>
    </submittedName>
</protein>
<dbReference type="EMBL" id="CAJVPT010005266">
    <property type="protein sequence ID" value="CAG8518391.1"/>
    <property type="molecule type" value="Genomic_DNA"/>
</dbReference>
<sequence length="356" mass="39113">MINLLSNPLPTADGTEKSKATALNLLSGKRPHMRGFHFAWLSFQVAFFGWYSIPPLIPTIQSDLKLTTDQINNSNIIAVSSTILFRIIAGLLCDRLGPRRVMACILLSGCIPVALSGLAHDATSFMTLRFFIGLLGSSFVPCQFWTMQMFEKNAVGAANAFVGGWGNMGAGVTTLLMPLLYDTIALRLPPHQAWRVVFLIPTFMIITVAILVLLFTDDCPQGKWVQHGKPVEREILESNEKKTAGVIKVTDDQSDSDKNDDETQASPKPGLQAYLRAVQNPNVIMLMMMYSCCFGVELAVDNAIATFFHNHFNLGQTLAGTIGSIFGLMNIFSRPTGGLLSDFLFSKFEIRGRLAI</sequence>
<evidence type="ECO:0000313" key="2">
    <source>
        <dbReference type="Proteomes" id="UP000789525"/>
    </source>
</evidence>
<gene>
    <name evidence="1" type="ORF">ACOLOM_LOCUS3543</name>
</gene>
<accession>A0ACA9L9N2</accession>